<evidence type="ECO:0000256" key="2">
    <source>
        <dbReference type="SAM" id="Phobius"/>
    </source>
</evidence>
<evidence type="ECO:0000313" key="3">
    <source>
        <dbReference type="EMBL" id="VEU40993.1"/>
    </source>
</evidence>
<dbReference type="Proteomes" id="UP000291116">
    <property type="component" value="Unassembled WGS sequence"/>
</dbReference>
<sequence>MVTKRTVYAGTCFRDNELVCGVVQEQDFCDDGTWAPPHVVADMGHPNRICAYYPDRMVIGRCDGGPGGSGGWCSNLASRCGDPESFVARDPTCRVTHDERSGVPTTYGRCGETRCVWSPEDCSEGEDYTPNDTGCTADRVELGACLDGFGYCTVSPKTCANVDGSNTTEPYYTHEEFLDKFDTNCYLGDVPKAPPPVAPAAPPPGPAAPATPSSNSNSNTHVAALQPPLSRNAVVGIVVGIALVIGVVLGYWAARHRRLRACRDPPPDPYGGREGETPKDPPPATIAVGGTEHGVDDCEDLSVC</sequence>
<keyword evidence="2" id="KW-0472">Membrane</keyword>
<dbReference type="EMBL" id="CAACVS010000324">
    <property type="protein sequence ID" value="VEU40993.1"/>
    <property type="molecule type" value="Genomic_DNA"/>
</dbReference>
<gene>
    <name evidence="3" type="ORF">PSNMU_V1.4_AUG-EV-PASAV3_0079050</name>
</gene>
<keyword evidence="4" id="KW-1185">Reference proteome</keyword>
<protein>
    <submittedName>
        <fullName evidence="3">Uncharacterized protein</fullName>
    </submittedName>
</protein>
<evidence type="ECO:0000313" key="4">
    <source>
        <dbReference type="Proteomes" id="UP000291116"/>
    </source>
</evidence>
<dbReference type="AlphaFoldDB" id="A0A448ZG26"/>
<proteinExistence type="predicted"/>
<feature type="transmembrane region" description="Helical" evidence="2">
    <location>
        <begin position="233"/>
        <end position="254"/>
    </location>
</feature>
<feature type="compositionally biased region" description="Basic and acidic residues" evidence="1">
    <location>
        <begin position="261"/>
        <end position="279"/>
    </location>
</feature>
<keyword evidence="2" id="KW-1133">Transmembrane helix</keyword>
<evidence type="ECO:0000256" key="1">
    <source>
        <dbReference type="SAM" id="MobiDB-lite"/>
    </source>
</evidence>
<accession>A0A448ZG26</accession>
<reference evidence="3 4" key="1">
    <citation type="submission" date="2019-01" db="EMBL/GenBank/DDBJ databases">
        <authorList>
            <person name="Ferrante I. M."/>
        </authorList>
    </citation>
    <scope>NUCLEOTIDE SEQUENCE [LARGE SCALE GENOMIC DNA]</scope>
    <source>
        <strain evidence="3 4">B856</strain>
    </source>
</reference>
<name>A0A448ZG26_9STRA</name>
<feature type="compositionally biased region" description="Pro residues" evidence="1">
    <location>
        <begin position="194"/>
        <end position="209"/>
    </location>
</feature>
<organism evidence="3 4">
    <name type="scientific">Pseudo-nitzschia multistriata</name>
    <dbReference type="NCBI Taxonomy" id="183589"/>
    <lineage>
        <taxon>Eukaryota</taxon>
        <taxon>Sar</taxon>
        <taxon>Stramenopiles</taxon>
        <taxon>Ochrophyta</taxon>
        <taxon>Bacillariophyta</taxon>
        <taxon>Bacillariophyceae</taxon>
        <taxon>Bacillariophycidae</taxon>
        <taxon>Bacillariales</taxon>
        <taxon>Bacillariaceae</taxon>
        <taxon>Pseudo-nitzschia</taxon>
    </lineage>
</organism>
<keyword evidence="2" id="KW-0812">Transmembrane</keyword>
<feature type="region of interest" description="Disordered" evidence="1">
    <location>
        <begin position="261"/>
        <end position="304"/>
    </location>
</feature>
<dbReference type="OrthoDB" id="10434384at2759"/>
<feature type="region of interest" description="Disordered" evidence="1">
    <location>
        <begin position="194"/>
        <end position="222"/>
    </location>
</feature>